<name>M2M2X0_BAUPA</name>
<organism evidence="2 3">
    <name type="scientific">Baudoinia panamericana (strain UAMH 10762)</name>
    <name type="common">Angels' share fungus</name>
    <name type="synonym">Baudoinia compniacensis (strain UAMH 10762)</name>
    <dbReference type="NCBI Taxonomy" id="717646"/>
    <lineage>
        <taxon>Eukaryota</taxon>
        <taxon>Fungi</taxon>
        <taxon>Dikarya</taxon>
        <taxon>Ascomycota</taxon>
        <taxon>Pezizomycotina</taxon>
        <taxon>Dothideomycetes</taxon>
        <taxon>Dothideomycetidae</taxon>
        <taxon>Mycosphaerellales</taxon>
        <taxon>Teratosphaeriaceae</taxon>
        <taxon>Baudoinia</taxon>
    </lineage>
</organism>
<dbReference type="RefSeq" id="XP_007682030.1">
    <property type="nucleotide sequence ID" value="XM_007683840.1"/>
</dbReference>
<evidence type="ECO:0000313" key="3">
    <source>
        <dbReference type="Proteomes" id="UP000011761"/>
    </source>
</evidence>
<dbReference type="OrthoDB" id="5598740at2759"/>
<sequence length="147" mass="16075">MTRSTAGSSSISSARAMNESISGGFCVSSSRGRAATVAIMRRGRSRKLRRLRRAETRSHEETHNRGGRSDVTLGSGALRIAYVNVRGLDHETWERLLALIAPGKLDLIFVAETWYMGFERYTAAPATIAFTPRPPTKTGARYNGGLC</sequence>
<keyword evidence="3" id="KW-1185">Reference proteome</keyword>
<feature type="non-terminal residue" evidence="2">
    <location>
        <position position="147"/>
    </location>
</feature>
<dbReference type="KEGG" id="bcom:BAUCODRAFT_144036"/>
<proteinExistence type="predicted"/>
<evidence type="ECO:0000313" key="2">
    <source>
        <dbReference type="EMBL" id="EMC90881.1"/>
    </source>
</evidence>
<protein>
    <recommendedName>
        <fullName evidence="4">Endonuclease/exonuclease/phosphatase domain-containing protein</fullName>
    </recommendedName>
</protein>
<dbReference type="AlphaFoldDB" id="M2M2X0"/>
<evidence type="ECO:0000256" key="1">
    <source>
        <dbReference type="SAM" id="MobiDB-lite"/>
    </source>
</evidence>
<accession>M2M2X0</accession>
<evidence type="ECO:0008006" key="4">
    <source>
        <dbReference type="Google" id="ProtNLM"/>
    </source>
</evidence>
<feature type="compositionally biased region" description="Basic and acidic residues" evidence="1">
    <location>
        <begin position="53"/>
        <end position="68"/>
    </location>
</feature>
<dbReference type="HOGENOM" id="CLU_1772459_0_0_1"/>
<dbReference type="EMBL" id="KB445566">
    <property type="protein sequence ID" value="EMC90881.1"/>
    <property type="molecule type" value="Genomic_DNA"/>
</dbReference>
<gene>
    <name evidence="2" type="ORF">BAUCODRAFT_144036</name>
</gene>
<dbReference type="Proteomes" id="UP000011761">
    <property type="component" value="Unassembled WGS sequence"/>
</dbReference>
<dbReference type="GeneID" id="19108459"/>
<feature type="region of interest" description="Disordered" evidence="1">
    <location>
        <begin position="48"/>
        <end position="70"/>
    </location>
</feature>
<reference evidence="2 3" key="1">
    <citation type="journal article" date="2012" name="PLoS Pathog.">
        <title>Diverse lifestyles and strategies of plant pathogenesis encoded in the genomes of eighteen Dothideomycetes fungi.</title>
        <authorList>
            <person name="Ohm R.A."/>
            <person name="Feau N."/>
            <person name="Henrissat B."/>
            <person name="Schoch C.L."/>
            <person name="Horwitz B.A."/>
            <person name="Barry K.W."/>
            <person name="Condon B.J."/>
            <person name="Copeland A.C."/>
            <person name="Dhillon B."/>
            <person name="Glaser F."/>
            <person name="Hesse C.N."/>
            <person name="Kosti I."/>
            <person name="LaButti K."/>
            <person name="Lindquist E.A."/>
            <person name="Lucas S."/>
            <person name="Salamov A.A."/>
            <person name="Bradshaw R.E."/>
            <person name="Ciuffetti L."/>
            <person name="Hamelin R.C."/>
            <person name="Kema G.H.J."/>
            <person name="Lawrence C."/>
            <person name="Scott J.A."/>
            <person name="Spatafora J.W."/>
            <person name="Turgeon B.G."/>
            <person name="de Wit P.J.G.M."/>
            <person name="Zhong S."/>
            <person name="Goodwin S.B."/>
            <person name="Grigoriev I.V."/>
        </authorList>
    </citation>
    <scope>NUCLEOTIDE SEQUENCE [LARGE SCALE GENOMIC DNA]</scope>
    <source>
        <strain evidence="2 3">UAMH 10762</strain>
    </source>
</reference>